<accession>A0A367S1U2</accession>
<name>A0A367S1U2_NOSPU</name>
<evidence type="ECO:0000313" key="1">
    <source>
        <dbReference type="EMBL" id="RCJ41950.1"/>
    </source>
</evidence>
<comment type="caution">
    <text evidence="1">The sequence shown here is derived from an EMBL/GenBank/DDBJ whole genome shotgun (WGS) entry which is preliminary data.</text>
</comment>
<evidence type="ECO:0000313" key="2">
    <source>
        <dbReference type="Proteomes" id="UP000252085"/>
    </source>
</evidence>
<proteinExistence type="predicted"/>
<gene>
    <name evidence="1" type="ORF">A6769_38495</name>
</gene>
<dbReference type="AlphaFoldDB" id="A0A367S1U2"/>
<sequence length="71" mass="8140">MNNQPDHKNLSPQEMPCLICGSQNFVWGRTVGESVSQWVYFRADGAGWGEGEKLRARKCRDCNNVQLFTYD</sequence>
<reference evidence="1 2" key="1">
    <citation type="submission" date="2016-04" db="EMBL/GenBank/DDBJ databases">
        <authorList>
            <person name="Evans L.H."/>
            <person name="Alamgir A."/>
            <person name="Owens N."/>
            <person name="Weber N.D."/>
            <person name="Virtaneva K."/>
            <person name="Barbian K."/>
            <person name="Babar A."/>
            <person name="Rosenke K."/>
        </authorList>
    </citation>
    <scope>NUCLEOTIDE SEQUENCE [LARGE SCALE GENOMIC DNA]</scope>
    <source>
        <strain evidence="1">NIES-2108</strain>
    </source>
</reference>
<dbReference type="EMBL" id="LXQE01000026">
    <property type="protein sequence ID" value="RCJ41950.1"/>
    <property type="molecule type" value="Genomic_DNA"/>
</dbReference>
<organism evidence="1 2">
    <name type="scientific">Nostoc punctiforme NIES-2108</name>
    <dbReference type="NCBI Taxonomy" id="1356359"/>
    <lineage>
        <taxon>Bacteria</taxon>
        <taxon>Bacillati</taxon>
        <taxon>Cyanobacteriota</taxon>
        <taxon>Cyanophyceae</taxon>
        <taxon>Nostocales</taxon>
        <taxon>Nostocaceae</taxon>
        <taxon>Nostoc</taxon>
    </lineage>
</organism>
<dbReference type="Proteomes" id="UP000252085">
    <property type="component" value="Unassembled WGS sequence"/>
</dbReference>
<protein>
    <submittedName>
        <fullName evidence="1">Uncharacterized protein</fullName>
    </submittedName>
</protein>